<name>A0AA34WIF2_CHLPE</name>
<dbReference type="NCBIfam" id="NF004389">
    <property type="entry name" value="PRK05749.1-5"/>
    <property type="match status" value="1"/>
</dbReference>
<keyword evidence="9 19" id="KW-0808">Transferase</keyword>
<comment type="pathway">
    <text evidence="2 19">Bacterial outer membrane biogenesis; LPS core biosynthesis.</text>
</comment>
<evidence type="ECO:0000256" key="7">
    <source>
        <dbReference type="ARBA" id="ARBA00019077"/>
    </source>
</evidence>
<comment type="similarity">
    <text evidence="3">Belongs to the glycosyltransferase group 1 family. Glycosyltransferase 30 subfamily.</text>
</comment>
<dbReference type="InterPro" id="IPR039901">
    <property type="entry name" value="Kdotransferase"/>
</dbReference>
<gene>
    <name evidence="19" type="primary">waaA</name>
    <name evidence="21" type="ordered locus">G5S_0988</name>
</gene>
<dbReference type="EMBL" id="CP002608">
    <property type="protein sequence ID" value="AEB41907.1"/>
    <property type="molecule type" value="Genomic_DNA"/>
</dbReference>
<comment type="function">
    <text evidence="19">Involved in lipopolysaccharide (LPS) biosynthesis. Catalyzes the transfer of 3-deoxy-D-manno-octulosonate (Kdo) residue(s) from CMP-Kdo to lipid IV(A), the tetraacyldisaccharide-1,4'-bisphosphate precursor of lipid A.</text>
</comment>
<dbReference type="Proteomes" id="UP000008305">
    <property type="component" value="Chromosome"/>
</dbReference>
<evidence type="ECO:0000313" key="21">
    <source>
        <dbReference type="EMBL" id="AEB41907.1"/>
    </source>
</evidence>
<evidence type="ECO:0000256" key="6">
    <source>
        <dbReference type="ARBA" id="ARBA00012625"/>
    </source>
</evidence>
<evidence type="ECO:0000256" key="15">
    <source>
        <dbReference type="ARBA" id="ARBA00034413"/>
    </source>
</evidence>
<feature type="active site" description="Proton acceptor" evidence="17">
    <location>
        <position position="69"/>
    </location>
</feature>
<evidence type="ECO:0000256" key="14">
    <source>
        <dbReference type="ARBA" id="ARBA00034401"/>
    </source>
</evidence>
<dbReference type="EC" id="2.4.99.12" evidence="4 19"/>
<feature type="site" description="Transition state stabilizer" evidence="18">
    <location>
        <position position="140"/>
    </location>
</feature>
<comment type="catalytic activity">
    <reaction evidence="14 19">
        <text>alpha-Kdo-(2-&gt;6)-lipid IVA (E. coli) + CMP-3-deoxy-beta-D-manno-octulosonate = alpha-Kdo-(2-&gt;4)-alpha-Kdo-(2-&gt;6)-lipid IVA (E. coli) + CMP + H(+)</text>
        <dbReference type="Rhea" id="RHEA:28062"/>
        <dbReference type="ChEBI" id="CHEBI:15378"/>
        <dbReference type="ChEBI" id="CHEBI:60364"/>
        <dbReference type="ChEBI" id="CHEBI:60365"/>
        <dbReference type="ChEBI" id="CHEBI:60377"/>
        <dbReference type="ChEBI" id="CHEBI:85987"/>
        <dbReference type="EC" id="2.4.99.13"/>
    </reaction>
</comment>
<dbReference type="InterPro" id="IPR038107">
    <property type="entry name" value="Glycos_transf_N_sf"/>
</dbReference>
<evidence type="ECO:0000256" key="11">
    <source>
        <dbReference type="ARBA" id="ARBA00022968"/>
    </source>
</evidence>
<comment type="subcellular location">
    <subcellularLocation>
        <location evidence="1">Cell inner membrane</location>
        <topology evidence="1">Single-pass membrane protein</topology>
        <orientation evidence="1">Cytoplasmic side</orientation>
    </subcellularLocation>
</comment>
<evidence type="ECO:0000256" key="2">
    <source>
        <dbReference type="ARBA" id="ARBA00004713"/>
    </source>
</evidence>
<evidence type="ECO:0000256" key="5">
    <source>
        <dbReference type="ARBA" id="ARBA00012623"/>
    </source>
</evidence>
<dbReference type="InterPro" id="IPR007507">
    <property type="entry name" value="Glycos_transf_N"/>
</dbReference>
<evidence type="ECO:0000256" key="9">
    <source>
        <dbReference type="ARBA" id="ARBA00022679"/>
    </source>
</evidence>
<evidence type="ECO:0000256" key="17">
    <source>
        <dbReference type="PIRSR" id="PIRSR639901-1"/>
    </source>
</evidence>
<feature type="domain" description="3-deoxy-D-manno-octulosonic-acid transferase N-terminal" evidence="20">
    <location>
        <begin position="43"/>
        <end position="219"/>
    </location>
</feature>
<dbReference type="AlphaFoldDB" id="A0AA34WIF2"/>
<keyword evidence="19" id="KW-0997">Cell inner membrane</keyword>
<comment type="catalytic activity">
    <reaction evidence="15 19">
        <text>alpha-Kdo-(2-&gt;4)-alpha-Kdo-(2-&gt;6)-lipid IVA (E. coli) + CMP-3-deoxy-beta-D-manno-octulosonate = alpha-Kdo-(2-&gt;8)-alpha-Kdo-(2-&gt;4)-alpha-Kdo-(2-&gt;6)-lipid IVA (E. coli) + CMP + H(+)</text>
        <dbReference type="Rhea" id="RHEA:28154"/>
        <dbReference type="ChEBI" id="CHEBI:15378"/>
        <dbReference type="ChEBI" id="CHEBI:60365"/>
        <dbReference type="ChEBI" id="CHEBI:60377"/>
        <dbReference type="ChEBI" id="CHEBI:85987"/>
        <dbReference type="ChEBI" id="CHEBI:86234"/>
        <dbReference type="EC" id="2.4.99.14"/>
    </reaction>
</comment>
<dbReference type="EC" id="2.4.99.14" evidence="6 19"/>
<keyword evidence="11" id="KW-0735">Signal-anchor</keyword>
<evidence type="ECO:0000256" key="18">
    <source>
        <dbReference type="PIRSR" id="PIRSR639901-2"/>
    </source>
</evidence>
<accession>A0AA34WIF2</accession>
<dbReference type="RefSeq" id="WP_013712985.1">
    <property type="nucleotide sequence ID" value="NC_015408.1"/>
</dbReference>
<evidence type="ECO:0000256" key="4">
    <source>
        <dbReference type="ARBA" id="ARBA00012621"/>
    </source>
</evidence>
<dbReference type="Gene3D" id="3.40.50.2000">
    <property type="entry name" value="Glycogen Phosphorylase B"/>
    <property type="match status" value="1"/>
</dbReference>
<dbReference type="EC" id="2.4.99.13" evidence="5 19"/>
<evidence type="ECO:0000256" key="8">
    <source>
        <dbReference type="ARBA" id="ARBA00022475"/>
    </source>
</evidence>
<keyword evidence="19" id="KW-0472">Membrane</keyword>
<dbReference type="KEGG" id="cpm:G5S_0988"/>
<feature type="site" description="Transition state stabilizer" evidence="18">
    <location>
        <position position="218"/>
    </location>
</feature>
<dbReference type="Gene3D" id="3.40.50.11720">
    <property type="entry name" value="3-Deoxy-D-manno-octulosonic-acid transferase, N-terminal domain"/>
    <property type="match status" value="1"/>
</dbReference>
<evidence type="ECO:0000256" key="16">
    <source>
        <dbReference type="ARBA" id="ARBA00049183"/>
    </source>
</evidence>
<dbReference type="SUPFAM" id="SSF53756">
    <property type="entry name" value="UDP-Glycosyltransferase/glycogen phosphorylase"/>
    <property type="match status" value="1"/>
</dbReference>
<organism evidence="21 22">
    <name type="scientific">Chlamydia pecorum (strain ATCC VR-628 / DSM 29919 / E58)</name>
    <name type="common">Chlamydophila pecorum</name>
    <dbReference type="NCBI Taxonomy" id="331635"/>
    <lineage>
        <taxon>Bacteria</taxon>
        <taxon>Pseudomonadati</taxon>
        <taxon>Chlamydiota</taxon>
        <taxon>Chlamydiia</taxon>
        <taxon>Chlamydiales</taxon>
        <taxon>Chlamydiaceae</taxon>
        <taxon>Chlamydia/Chlamydophila group</taxon>
        <taxon>Chlamydia</taxon>
    </lineage>
</organism>
<evidence type="ECO:0000313" key="22">
    <source>
        <dbReference type="Proteomes" id="UP000008305"/>
    </source>
</evidence>
<evidence type="ECO:0000256" key="3">
    <source>
        <dbReference type="ARBA" id="ARBA00006380"/>
    </source>
</evidence>
<evidence type="ECO:0000256" key="19">
    <source>
        <dbReference type="RuleBase" id="RU365103"/>
    </source>
</evidence>
<keyword evidence="22" id="KW-1185">Reference proteome</keyword>
<dbReference type="PANTHER" id="PTHR42755">
    <property type="entry name" value="3-DEOXY-MANNO-OCTULOSONATE CYTIDYLYLTRANSFERASE"/>
    <property type="match status" value="1"/>
</dbReference>
<evidence type="ECO:0000259" key="20">
    <source>
        <dbReference type="Pfam" id="PF04413"/>
    </source>
</evidence>
<protein>
    <recommendedName>
        <fullName evidence="7 19">3-deoxy-D-manno-octulosonic acid transferase</fullName>
        <shortName evidence="19">Kdo transferase</shortName>
        <ecNumber evidence="4 19">2.4.99.12</ecNumber>
        <ecNumber evidence="5 19">2.4.99.13</ecNumber>
        <ecNumber evidence="6 19">2.4.99.14</ecNumber>
    </recommendedName>
    <alternativeName>
        <fullName evidence="19">Lipid IV(A) 3-deoxy-D-manno-octulosonic acid transferase</fullName>
    </alternativeName>
</protein>
<dbReference type="GO" id="GO:0005886">
    <property type="term" value="C:plasma membrane"/>
    <property type="evidence" value="ECO:0007669"/>
    <property type="project" value="UniProtKB-SubCell"/>
</dbReference>
<keyword evidence="12 19" id="KW-0448">Lipopolysaccharide biosynthesis</keyword>
<dbReference type="PANTHER" id="PTHR42755:SF1">
    <property type="entry name" value="3-DEOXY-D-MANNO-OCTULOSONIC ACID TRANSFERASE, MITOCHONDRIAL-RELATED"/>
    <property type="match status" value="1"/>
</dbReference>
<evidence type="ECO:0000256" key="12">
    <source>
        <dbReference type="ARBA" id="ARBA00022985"/>
    </source>
</evidence>
<sequence>MKRFFYRTFGYFYDVALIFAFILAFPKIAYKMLVYGKYKRSIAVRFGIKKPVVPGLGPLVWFHGASVGEIRLLYPIIERFFEEFPEWRVVVTACSEAGVKQAEQLYCPMGATVSILPLDFSLIINPLVRKLSPSLMVFSEGDCWFNLVQEAKRAGAAIVVVNGRISKESSRGFKFLMRLGKNYFSPVDLFLLQDAVYKQRFLSLGIAEKKLHITGNIKTYIKSSTSKKQIRGEWRERLGIASEEQLIVLGSTHKSDDEKWLPAIAALLQKNIKVLWVPRHIEKTKDLEESLRRYDLPYGLWSQKVSFHDSPIVVVDEIGLLQQLYAAGDVAFVGGTFDPKIGGHNLLEPLQNEVPLLFGPCITSQSEVAERLLQSHVGMCVHNTDAILDAVIFLLDHVEEREHLVHKGKVFLQEEGAAFENTWDALKSFFIPLYKNIRV</sequence>
<comment type="catalytic activity">
    <reaction evidence="16 19">
        <text>lipid IVA (E. coli) + CMP-3-deoxy-beta-D-manno-octulosonate = alpha-Kdo-(2-&gt;6)-lipid IVA (E. coli) + CMP + H(+)</text>
        <dbReference type="Rhea" id="RHEA:28066"/>
        <dbReference type="ChEBI" id="CHEBI:15378"/>
        <dbReference type="ChEBI" id="CHEBI:58603"/>
        <dbReference type="ChEBI" id="CHEBI:60364"/>
        <dbReference type="ChEBI" id="CHEBI:60377"/>
        <dbReference type="ChEBI" id="CHEBI:85987"/>
        <dbReference type="EC" id="2.4.99.12"/>
    </reaction>
</comment>
<keyword evidence="8" id="KW-1003">Cell membrane</keyword>
<dbReference type="GO" id="GO:0009245">
    <property type="term" value="P:lipid A biosynthetic process"/>
    <property type="evidence" value="ECO:0007669"/>
    <property type="project" value="TreeGrafter"/>
</dbReference>
<reference evidence="21 22" key="1">
    <citation type="journal article" date="2011" name="J. Bacteriol.">
        <title>Genome sequence of the obligate intracellular animal pathogen Chlamydia pecorum E58.</title>
        <authorList>
            <person name="Mojica S."/>
            <person name="Huot Creasy H."/>
            <person name="Daugherty S."/>
            <person name="Read T.D."/>
            <person name="Kim T."/>
            <person name="Kaltenboeck B."/>
            <person name="Bavoil P."/>
            <person name="Myers G.S."/>
        </authorList>
    </citation>
    <scope>NUCLEOTIDE SEQUENCE [LARGE SCALE GENOMIC DNA]</scope>
    <source>
        <strain evidence="21 22">E58</strain>
    </source>
</reference>
<feature type="transmembrane region" description="Helical" evidence="19">
    <location>
        <begin position="12"/>
        <end position="30"/>
    </location>
</feature>
<dbReference type="Pfam" id="PF04413">
    <property type="entry name" value="Glycos_transf_N"/>
    <property type="match status" value="1"/>
</dbReference>
<proteinExistence type="inferred from homology"/>
<keyword evidence="13 19" id="KW-1133">Transmembrane helix</keyword>
<dbReference type="GO" id="GO:0009244">
    <property type="term" value="P:lipopolysaccharide core region biosynthetic process"/>
    <property type="evidence" value="ECO:0007669"/>
    <property type="project" value="UniProtKB-UniRule"/>
</dbReference>
<keyword evidence="10 19" id="KW-0812">Transmembrane</keyword>
<dbReference type="GO" id="GO:0043842">
    <property type="term" value="F:Kdo transferase activity"/>
    <property type="evidence" value="ECO:0007669"/>
    <property type="project" value="UniProtKB-EC"/>
</dbReference>
<evidence type="ECO:0000256" key="13">
    <source>
        <dbReference type="ARBA" id="ARBA00022989"/>
    </source>
</evidence>
<evidence type="ECO:0000256" key="1">
    <source>
        <dbReference type="ARBA" id="ARBA00004388"/>
    </source>
</evidence>
<evidence type="ECO:0000256" key="10">
    <source>
        <dbReference type="ARBA" id="ARBA00022692"/>
    </source>
</evidence>